<protein>
    <submittedName>
        <fullName evidence="7">ABC transporter substrate-binding protein</fullName>
    </submittedName>
</protein>
<evidence type="ECO:0000256" key="6">
    <source>
        <dbReference type="SAM" id="SignalP"/>
    </source>
</evidence>
<dbReference type="Gene3D" id="3.40.190.10">
    <property type="entry name" value="Periplasmic binding protein-like II"/>
    <property type="match status" value="2"/>
</dbReference>
<dbReference type="InterPro" id="IPR006061">
    <property type="entry name" value="SBP_1_CS"/>
</dbReference>
<dbReference type="PANTHER" id="PTHR43649">
    <property type="entry name" value="ARABINOSE-BINDING PROTEIN-RELATED"/>
    <property type="match status" value="1"/>
</dbReference>
<comment type="similarity">
    <text evidence="2">Belongs to the bacterial solute-binding protein 1 family.</text>
</comment>
<dbReference type="InterPro" id="IPR006059">
    <property type="entry name" value="SBP"/>
</dbReference>
<proteinExistence type="inferred from homology"/>
<evidence type="ECO:0000313" key="7">
    <source>
        <dbReference type="EMBL" id="MCZ8511015.1"/>
    </source>
</evidence>
<comment type="caution">
    <text evidence="7">The sequence shown here is derived from an EMBL/GenBank/DDBJ whole genome shotgun (WGS) entry which is preliminary data.</text>
</comment>
<keyword evidence="8" id="KW-1185">Reference proteome</keyword>
<dbReference type="EMBL" id="JAQAGZ010000001">
    <property type="protein sequence ID" value="MCZ8511015.1"/>
    <property type="molecule type" value="Genomic_DNA"/>
</dbReference>
<name>A0ABT4Q2T4_9BACL</name>
<keyword evidence="3" id="KW-0813">Transport</keyword>
<evidence type="ECO:0000256" key="2">
    <source>
        <dbReference type="ARBA" id="ARBA00008520"/>
    </source>
</evidence>
<dbReference type="SUPFAM" id="SSF53850">
    <property type="entry name" value="Periplasmic binding protein-like II"/>
    <property type="match status" value="1"/>
</dbReference>
<organism evidence="7 8">
    <name type="scientific">Paenibacillus gyeongsangnamensis</name>
    <dbReference type="NCBI Taxonomy" id="3388067"/>
    <lineage>
        <taxon>Bacteria</taxon>
        <taxon>Bacillati</taxon>
        <taxon>Bacillota</taxon>
        <taxon>Bacilli</taxon>
        <taxon>Bacillales</taxon>
        <taxon>Paenibacillaceae</taxon>
        <taxon>Paenibacillus</taxon>
    </lineage>
</organism>
<dbReference type="CDD" id="cd14748">
    <property type="entry name" value="PBP2_UgpB"/>
    <property type="match status" value="1"/>
</dbReference>
<comment type="subcellular location">
    <subcellularLocation>
        <location evidence="1">Cell envelope</location>
    </subcellularLocation>
</comment>
<sequence length="446" mass="48523">MKKWLTVLLAGTVAVTASACSSGTKDAAKDGGAAAPAASKGIATSIEGKQVEIEFWHAMTGAQEEALKKITDDFTKANPNIKVKLVTQGNYSDLQQKLTAAAKAGKSPTLAQTYEDWNTDFISNDLVTDLTPYINDAKYGWSKDELNDISKVFRDDNLWDGKYYSLPFNKSTNVLFYNKTLLDKAGLKVPTTWDEVKDAAKKLTQGKTLGMGFENSVGMDLQSFVLQAGGEFIDEKALKVKFNSPEGKRALDYIYGFIKDGTGRTAGEDKFMSDPFGRGDVAMYIGSSAGLSFVDKGVGGKFDWDVAVLPKDKKAAAVIQGTNVSVFTSGVSDEQKLAAWQYIKFLINKENTAYWAMKTGYLPVRTTANDSQEYKDFVAKNPKQGVAAKQLDAGFFYPRMAGSTTMKNDVMKEVDAVLHNQKTVEQGLADAEKAANAALEKGKAQK</sequence>
<dbReference type="PROSITE" id="PS51257">
    <property type="entry name" value="PROKAR_LIPOPROTEIN"/>
    <property type="match status" value="1"/>
</dbReference>
<dbReference type="Proteomes" id="UP001527882">
    <property type="component" value="Unassembled WGS sequence"/>
</dbReference>
<evidence type="ECO:0000256" key="3">
    <source>
        <dbReference type="ARBA" id="ARBA00022448"/>
    </source>
</evidence>
<feature type="chain" id="PRO_5045840121" evidence="6">
    <location>
        <begin position="20"/>
        <end position="446"/>
    </location>
</feature>
<gene>
    <name evidence="7" type="ORF">O9H85_00905</name>
</gene>
<evidence type="ECO:0000256" key="4">
    <source>
        <dbReference type="ARBA" id="ARBA00022729"/>
    </source>
</evidence>
<dbReference type="PANTHER" id="PTHR43649:SF31">
    <property type="entry name" value="SN-GLYCEROL-3-PHOSPHATE-BINDING PERIPLASMIC PROTEIN UGPB"/>
    <property type="match status" value="1"/>
</dbReference>
<dbReference type="InterPro" id="IPR050490">
    <property type="entry name" value="Bact_solute-bd_prot1"/>
</dbReference>
<reference evidence="7 8" key="1">
    <citation type="submission" date="2022-12" db="EMBL/GenBank/DDBJ databases">
        <title>Draft genome sequence of Paenibacillus sp. dW9.</title>
        <authorList>
            <person name="Choi E.-W."/>
            <person name="Kim D.-U."/>
        </authorList>
    </citation>
    <scope>NUCLEOTIDE SEQUENCE [LARGE SCALE GENOMIC DNA]</scope>
    <source>
        <strain evidence="8">dW9</strain>
    </source>
</reference>
<dbReference type="RefSeq" id="WP_269879388.1">
    <property type="nucleotide sequence ID" value="NZ_JAQAGZ010000001.1"/>
</dbReference>
<evidence type="ECO:0000313" key="8">
    <source>
        <dbReference type="Proteomes" id="UP001527882"/>
    </source>
</evidence>
<dbReference type="PROSITE" id="PS01037">
    <property type="entry name" value="SBP_BACTERIAL_1"/>
    <property type="match status" value="1"/>
</dbReference>
<keyword evidence="4 6" id="KW-0732">Signal</keyword>
<dbReference type="Pfam" id="PF13416">
    <property type="entry name" value="SBP_bac_8"/>
    <property type="match status" value="1"/>
</dbReference>
<keyword evidence="5" id="KW-0574">Periplasm</keyword>
<evidence type="ECO:0000256" key="5">
    <source>
        <dbReference type="ARBA" id="ARBA00022764"/>
    </source>
</evidence>
<accession>A0ABT4Q2T4</accession>
<feature type="signal peptide" evidence="6">
    <location>
        <begin position="1"/>
        <end position="19"/>
    </location>
</feature>
<evidence type="ECO:0000256" key="1">
    <source>
        <dbReference type="ARBA" id="ARBA00004196"/>
    </source>
</evidence>